<dbReference type="AlphaFoldDB" id="A0A0F9HHU6"/>
<gene>
    <name evidence="1" type="ORF">LCGC14_1781670</name>
</gene>
<protein>
    <submittedName>
        <fullName evidence="1">Uncharacterized protein</fullName>
    </submittedName>
</protein>
<name>A0A0F9HHU6_9ZZZZ</name>
<sequence>MTLSQYIKSLQNFANLHPEAADLTLVRSGDHGNWSYAPVEFDPILGYYNKRAGEFTSKDVPEHHINAIWI</sequence>
<comment type="caution">
    <text evidence="1">The sequence shown here is derived from an EMBL/GenBank/DDBJ whole genome shotgun (WGS) entry which is preliminary data.</text>
</comment>
<organism evidence="1">
    <name type="scientific">marine sediment metagenome</name>
    <dbReference type="NCBI Taxonomy" id="412755"/>
    <lineage>
        <taxon>unclassified sequences</taxon>
        <taxon>metagenomes</taxon>
        <taxon>ecological metagenomes</taxon>
    </lineage>
</organism>
<evidence type="ECO:0000313" key="1">
    <source>
        <dbReference type="EMBL" id="KKM02717.1"/>
    </source>
</evidence>
<dbReference type="EMBL" id="LAZR01016858">
    <property type="protein sequence ID" value="KKM02717.1"/>
    <property type="molecule type" value="Genomic_DNA"/>
</dbReference>
<reference evidence="1" key="1">
    <citation type="journal article" date="2015" name="Nature">
        <title>Complex archaea that bridge the gap between prokaryotes and eukaryotes.</title>
        <authorList>
            <person name="Spang A."/>
            <person name="Saw J.H."/>
            <person name="Jorgensen S.L."/>
            <person name="Zaremba-Niedzwiedzka K."/>
            <person name="Martijn J."/>
            <person name="Lind A.E."/>
            <person name="van Eijk R."/>
            <person name="Schleper C."/>
            <person name="Guy L."/>
            <person name="Ettema T.J."/>
        </authorList>
    </citation>
    <scope>NUCLEOTIDE SEQUENCE</scope>
</reference>
<proteinExistence type="predicted"/>
<accession>A0A0F9HHU6</accession>